<keyword evidence="1" id="KW-0812">Transmembrane</keyword>
<feature type="transmembrane region" description="Helical" evidence="1">
    <location>
        <begin position="22"/>
        <end position="43"/>
    </location>
</feature>
<name>A0A4Q5M0T0_9BACT</name>
<keyword evidence="1" id="KW-1133">Transmembrane helix</keyword>
<dbReference type="RefSeq" id="WP_130020943.1">
    <property type="nucleotide sequence ID" value="NZ_SEWF01000012.1"/>
</dbReference>
<organism evidence="2 3">
    <name type="scientific">Emticicia agri</name>
    <dbReference type="NCBI Taxonomy" id="2492393"/>
    <lineage>
        <taxon>Bacteria</taxon>
        <taxon>Pseudomonadati</taxon>
        <taxon>Bacteroidota</taxon>
        <taxon>Cytophagia</taxon>
        <taxon>Cytophagales</taxon>
        <taxon>Leadbetterellaceae</taxon>
        <taxon>Emticicia</taxon>
    </lineage>
</organism>
<accession>A0A4Q5M0T0</accession>
<feature type="transmembrane region" description="Helical" evidence="1">
    <location>
        <begin position="49"/>
        <end position="72"/>
    </location>
</feature>
<dbReference type="Proteomes" id="UP000293162">
    <property type="component" value="Unassembled WGS sequence"/>
</dbReference>
<keyword evidence="1" id="KW-0472">Membrane</keyword>
<evidence type="ECO:0000313" key="3">
    <source>
        <dbReference type="Proteomes" id="UP000293162"/>
    </source>
</evidence>
<reference evidence="2 3" key="1">
    <citation type="submission" date="2019-02" db="EMBL/GenBank/DDBJ databases">
        <title>Bacterial novel species Emticicia sp. 17J42-9 isolated from soil.</title>
        <authorList>
            <person name="Jung H.-Y."/>
        </authorList>
    </citation>
    <scope>NUCLEOTIDE SEQUENCE [LARGE SCALE GENOMIC DNA]</scope>
    <source>
        <strain evidence="2 3">17J42-9</strain>
    </source>
</reference>
<dbReference type="AlphaFoldDB" id="A0A4Q5M0T0"/>
<protein>
    <submittedName>
        <fullName evidence="2">Uncharacterized protein</fullName>
    </submittedName>
</protein>
<keyword evidence="3" id="KW-1185">Reference proteome</keyword>
<evidence type="ECO:0000256" key="1">
    <source>
        <dbReference type="SAM" id="Phobius"/>
    </source>
</evidence>
<dbReference type="EMBL" id="SEWF01000012">
    <property type="protein sequence ID" value="RYU95804.1"/>
    <property type="molecule type" value="Genomic_DNA"/>
</dbReference>
<evidence type="ECO:0000313" key="2">
    <source>
        <dbReference type="EMBL" id="RYU95804.1"/>
    </source>
</evidence>
<sequence>MDLAALLVHVTLLIDFSMKPKLIIILFLSGYVVLTIGIALFSINHRDIGRIFMVAGFAVFTICIFGLISLLYKKYFKK</sequence>
<comment type="caution">
    <text evidence="2">The sequence shown here is derived from an EMBL/GenBank/DDBJ whole genome shotgun (WGS) entry which is preliminary data.</text>
</comment>
<gene>
    <name evidence="2" type="ORF">EWM59_10615</name>
</gene>
<proteinExistence type="predicted"/>